<gene>
    <name evidence="3" type="ORF">BLA60_34095</name>
</gene>
<sequence length="343" mass="36186">MTQSPRVLSYLDALNEALALEMAADPSVVVFGEDNVGGHGCDGTMGHAWGPTRGLHNQFPKQIFDAPITEAAFVGAAVGAAATGLRPVADLLFVDFAGVCFDQILNQAAKLRYMVGGKAKVPMVLRAMWGTGMRRGAQHSQALYSLFTHIPGLKVVAPSNPVDAKGLLASAIQDDDPVIFFEHKLLYFGSRGVVPEERYTIPIGEAKVVREGGDVTIVAVGRMVNEALGAAEKLAAEGIQAEVIDPRTLSPFDFDTVYASVEKTSRLVVVDESSPRCSIATDIAGTVAENRFASLSAAVRTVTGPHAPVPFSPVLEDAFAPNADKIVDAVRSTLPSSVISKAS</sequence>
<dbReference type="EMBL" id="MSIF01000025">
    <property type="protein sequence ID" value="OLF05822.1"/>
    <property type="molecule type" value="Genomic_DNA"/>
</dbReference>
<keyword evidence="4" id="KW-1185">Reference proteome</keyword>
<dbReference type="InterPro" id="IPR009014">
    <property type="entry name" value="Transketo_C/PFOR_II"/>
</dbReference>
<keyword evidence="1" id="KW-0560">Oxidoreductase</keyword>
<organism evidence="3 4">
    <name type="scientific">Actinophytocola xinjiangensis</name>
    <dbReference type="NCBI Taxonomy" id="485602"/>
    <lineage>
        <taxon>Bacteria</taxon>
        <taxon>Bacillati</taxon>
        <taxon>Actinomycetota</taxon>
        <taxon>Actinomycetes</taxon>
        <taxon>Pseudonocardiales</taxon>
        <taxon>Pseudonocardiaceae</taxon>
    </lineage>
</organism>
<dbReference type="SUPFAM" id="SSF52518">
    <property type="entry name" value="Thiamin diphosphate-binding fold (THDP-binding)"/>
    <property type="match status" value="1"/>
</dbReference>
<dbReference type="FunFam" id="3.40.50.920:FF:000001">
    <property type="entry name" value="Pyruvate dehydrogenase E1 beta subunit"/>
    <property type="match status" value="1"/>
</dbReference>
<dbReference type="Pfam" id="PF02779">
    <property type="entry name" value="Transket_pyr"/>
    <property type="match status" value="1"/>
</dbReference>
<proteinExistence type="predicted"/>
<dbReference type="InterPro" id="IPR033248">
    <property type="entry name" value="Transketolase_C"/>
</dbReference>
<dbReference type="OrthoDB" id="9766715at2"/>
<dbReference type="Proteomes" id="UP000185696">
    <property type="component" value="Unassembled WGS sequence"/>
</dbReference>
<dbReference type="Gene3D" id="3.40.50.970">
    <property type="match status" value="1"/>
</dbReference>
<evidence type="ECO:0000313" key="4">
    <source>
        <dbReference type="Proteomes" id="UP000185696"/>
    </source>
</evidence>
<evidence type="ECO:0000256" key="1">
    <source>
        <dbReference type="ARBA" id="ARBA00023002"/>
    </source>
</evidence>
<accession>A0A7Z1AUA9</accession>
<dbReference type="PANTHER" id="PTHR43257">
    <property type="entry name" value="PYRUVATE DEHYDROGENASE E1 COMPONENT BETA SUBUNIT"/>
    <property type="match status" value="1"/>
</dbReference>
<evidence type="ECO:0000259" key="2">
    <source>
        <dbReference type="SMART" id="SM00861"/>
    </source>
</evidence>
<dbReference type="CDD" id="cd07036">
    <property type="entry name" value="TPP_PYR_E1-PDHc-beta_like"/>
    <property type="match status" value="1"/>
</dbReference>
<dbReference type="Gene3D" id="3.40.50.920">
    <property type="match status" value="1"/>
</dbReference>
<comment type="caution">
    <text evidence="3">The sequence shown here is derived from an EMBL/GenBank/DDBJ whole genome shotgun (WGS) entry which is preliminary data.</text>
</comment>
<dbReference type="SMART" id="SM00861">
    <property type="entry name" value="Transket_pyr"/>
    <property type="match status" value="1"/>
</dbReference>
<dbReference type="GO" id="GO:0016491">
    <property type="term" value="F:oxidoreductase activity"/>
    <property type="evidence" value="ECO:0007669"/>
    <property type="project" value="UniProtKB-KW"/>
</dbReference>
<name>A0A7Z1AUA9_9PSEU</name>
<dbReference type="InterPro" id="IPR005475">
    <property type="entry name" value="Transketolase-like_Pyr-bd"/>
</dbReference>
<protein>
    <submittedName>
        <fullName evidence="3">Alpha-ketoacid dehydrogenase subunit beta</fullName>
    </submittedName>
</protein>
<dbReference type="SUPFAM" id="SSF52922">
    <property type="entry name" value="TK C-terminal domain-like"/>
    <property type="match status" value="1"/>
</dbReference>
<dbReference type="Pfam" id="PF02780">
    <property type="entry name" value="Transketolase_C"/>
    <property type="match status" value="1"/>
</dbReference>
<reference evidence="3 4" key="1">
    <citation type="submission" date="2016-12" db="EMBL/GenBank/DDBJ databases">
        <title>The draft genome sequence of Actinophytocola xinjiangensis.</title>
        <authorList>
            <person name="Wang W."/>
            <person name="Yuan L."/>
        </authorList>
    </citation>
    <scope>NUCLEOTIDE SEQUENCE [LARGE SCALE GENOMIC DNA]</scope>
    <source>
        <strain evidence="3 4">CGMCC 4.4663</strain>
    </source>
</reference>
<dbReference type="RefSeq" id="WP_075137182.1">
    <property type="nucleotide sequence ID" value="NZ_MSIF01000025.1"/>
</dbReference>
<dbReference type="GO" id="GO:0000287">
    <property type="term" value="F:magnesium ion binding"/>
    <property type="evidence" value="ECO:0007669"/>
    <property type="project" value="UniProtKB-ARBA"/>
</dbReference>
<dbReference type="InterPro" id="IPR029061">
    <property type="entry name" value="THDP-binding"/>
</dbReference>
<dbReference type="PANTHER" id="PTHR43257:SF3">
    <property type="entry name" value="ACETOIN:2,6-DICHLOROPHENOLINDOPHENOL OXIDOREDUCTASE SUBUNIT BETA"/>
    <property type="match status" value="1"/>
</dbReference>
<dbReference type="AlphaFoldDB" id="A0A7Z1AUA9"/>
<feature type="domain" description="Transketolase-like pyrimidine-binding" evidence="2">
    <location>
        <begin position="8"/>
        <end position="189"/>
    </location>
</feature>
<evidence type="ECO:0000313" key="3">
    <source>
        <dbReference type="EMBL" id="OLF05822.1"/>
    </source>
</evidence>
<dbReference type="FunFam" id="3.40.50.970:FF:000001">
    <property type="entry name" value="Pyruvate dehydrogenase E1 beta subunit"/>
    <property type="match status" value="1"/>
</dbReference>